<keyword evidence="5 6" id="KW-0472">Membrane</keyword>
<dbReference type="Pfam" id="PF00892">
    <property type="entry name" value="EamA"/>
    <property type="match status" value="2"/>
</dbReference>
<feature type="transmembrane region" description="Helical" evidence="6">
    <location>
        <begin position="75"/>
        <end position="96"/>
    </location>
</feature>
<evidence type="ECO:0000256" key="4">
    <source>
        <dbReference type="ARBA" id="ARBA00022989"/>
    </source>
</evidence>
<dbReference type="Proteomes" id="UP000252008">
    <property type="component" value="Unassembled WGS sequence"/>
</dbReference>
<keyword evidence="9" id="KW-1185">Reference proteome</keyword>
<dbReference type="InterPro" id="IPR037185">
    <property type="entry name" value="EmrE-like"/>
</dbReference>
<dbReference type="PANTHER" id="PTHR22911">
    <property type="entry name" value="ACYL-MALONYL CONDENSING ENZYME-RELATED"/>
    <property type="match status" value="1"/>
</dbReference>
<protein>
    <recommendedName>
        <fullName evidence="7">EamA domain-containing protein</fullName>
    </recommendedName>
</protein>
<feature type="transmembrane region" description="Helical" evidence="6">
    <location>
        <begin position="268"/>
        <end position="285"/>
    </location>
</feature>
<dbReference type="RefSeq" id="WP_083145063.1">
    <property type="nucleotide sequence ID" value="NZ_MVID01000019.1"/>
</dbReference>
<evidence type="ECO:0000313" key="9">
    <source>
        <dbReference type="Proteomes" id="UP000252008"/>
    </source>
</evidence>
<feature type="transmembrane region" description="Helical" evidence="6">
    <location>
        <begin position="12"/>
        <end position="34"/>
    </location>
</feature>
<comment type="subcellular location">
    <subcellularLocation>
        <location evidence="1">Membrane</location>
        <topology evidence="1">Multi-pass membrane protein</topology>
    </subcellularLocation>
</comment>
<accession>A0A375YMW2</accession>
<comment type="similarity">
    <text evidence="2">Belongs to the EamA transporter family.</text>
</comment>
<evidence type="ECO:0000256" key="5">
    <source>
        <dbReference type="ARBA" id="ARBA00023136"/>
    </source>
</evidence>
<evidence type="ECO:0000313" key="8">
    <source>
        <dbReference type="EMBL" id="SRX82460.1"/>
    </source>
</evidence>
<evidence type="ECO:0000259" key="7">
    <source>
        <dbReference type="Pfam" id="PF00892"/>
    </source>
</evidence>
<proteinExistence type="inferred from homology"/>
<feature type="transmembrane region" description="Helical" evidence="6">
    <location>
        <begin position="153"/>
        <end position="174"/>
    </location>
</feature>
<dbReference type="AlphaFoldDB" id="A0A375YMW2"/>
<feature type="transmembrane region" description="Helical" evidence="6">
    <location>
        <begin position="243"/>
        <end position="262"/>
    </location>
</feature>
<feature type="transmembrane region" description="Helical" evidence="6">
    <location>
        <begin position="216"/>
        <end position="236"/>
    </location>
</feature>
<dbReference type="STRING" id="39692.BST38_19250"/>
<sequence length="302" mass="32339">MNAERVGYRDENLLLGAFLTTAAFFCVAMVGTLAKVSGQYTSTGVLLLFQNAICLVFILPVVARDGWASVRTAKFGLHMLRAVTGTGCWYALFFAITQIPLANATLLTYSAPLWMPLIAWAVTRQRVAAPTWIGAGVGFAGIVLVLQPQGRSFSAGEASALAAAALLAVAMMSVRWLGATEPPLRILFYYFLLSTVMSVPIAVADWEPVAPAGWPWLVGLGLAQLFSQALIVAAYRHASAEKLGPFIYTVIVFTAVIDWIVWDHRPTLAAYLGMALVIGGGLFAMRAKHDTISAAGPPRHGP</sequence>
<dbReference type="PANTHER" id="PTHR22911:SF6">
    <property type="entry name" value="SOLUTE CARRIER FAMILY 35 MEMBER G1"/>
    <property type="match status" value="1"/>
</dbReference>
<feature type="transmembrane region" description="Helical" evidence="6">
    <location>
        <begin position="102"/>
        <end position="122"/>
    </location>
</feature>
<name>A0A375YMW2_MYCPF</name>
<dbReference type="InterPro" id="IPR000620">
    <property type="entry name" value="EamA_dom"/>
</dbReference>
<dbReference type="EMBL" id="UEGS01000001">
    <property type="protein sequence ID" value="SRX82460.1"/>
    <property type="molecule type" value="Genomic_DNA"/>
</dbReference>
<evidence type="ECO:0000256" key="2">
    <source>
        <dbReference type="ARBA" id="ARBA00007362"/>
    </source>
</evidence>
<evidence type="ECO:0000256" key="3">
    <source>
        <dbReference type="ARBA" id="ARBA00022692"/>
    </source>
</evidence>
<keyword evidence="3 6" id="KW-0812">Transmembrane</keyword>
<feature type="domain" description="EamA" evidence="7">
    <location>
        <begin position="156"/>
        <end position="283"/>
    </location>
</feature>
<gene>
    <name evidence="8" type="ORF">MPP7335_04220</name>
</gene>
<dbReference type="GO" id="GO:0016020">
    <property type="term" value="C:membrane"/>
    <property type="evidence" value="ECO:0007669"/>
    <property type="project" value="UniProtKB-SubCell"/>
</dbReference>
<feature type="transmembrane region" description="Helical" evidence="6">
    <location>
        <begin position="186"/>
        <end position="204"/>
    </location>
</feature>
<feature type="transmembrane region" description="Helical" evidence="6">
    <location>
        <begin position="129"/>
        <end position="147"/>
    </location>
</feature>
<feature type="transmembrane region" description="Helical" evidence="6">
    <location>
        <begin position="40"/>
        <end position="63"/>
    </location>
</feature>
<evidence type="ECO:0000256" key="6">
    <source>
        <dbReference type="SAM" id="Phobius"/>
    </source>
</evidence>
<organism evidence="8 9">
    <name type="scientific">Mycolicibacterium parafortuitum</name>
    <name type="common">Mycobacterium parafortuitum</name>
    <dbReference type="NCBI Taxonomy" id="39692"/>
    <lineage>
        <taxon>Bacteria</taxon>
        <taxon>Bacillati</taxon>
        <taxon>Actinomycetota</taxon>
        <taxon>Actinomycetes</taxon>
        <taxon>Mycobacteriales</taxon>
        <taxon>Mycobacteriaceae</taxon>
        <taxon>Mycolicibacterium</taxon>
    </lineage>
</organism>
<dbReference type="SUPFAM" id="SSF103481">
    <property type="entry name" value="Multidrug resistance efflux transporter EmrE"/>
    <property type="match status" value="2"/>
</dbReference>
<keyword evidence="4 6" id="KW-1133">Transmembrane helix</keyword>
<feature type="domain" description="EamA" evidence="7">
    <location>
        <begin position="15"/>
        <end position="146"/>
    </location>
</feature>
<reference evidence="8 9" key="1">
    <citation type="submission" date="2018-05" db="EMBL/GenBank/DDBJ databases">
        <authorList>
            <consortium name="IHU Genomes"/>
        </authorList>
    </citation>
    <scope>NUCLEOTIDE SEQUENCE [LARGE SCALE GENOMIC DNA]</scope>
    <source>
        <strain evidence="8 9">P7335</strain>
    </source>
</reference>
<evidence type="ECO:0000256" key="1">
    <source>
        <dbReference type="ARBA" id="ARBA00004141"/>
    </source>
</evidence>